<dbReference type="Proteomes" id="UP000313359">
    <property type="component" value="Unassembled WGS sequence"/>
</dbReference>
<feature type="transmembrane region" description="Helical" evidence="6">
    <location>
        <begin position="461"/>
        <end position="483"/>
    </location>
</feature>
<dbReference type="FunFam" id="1.20.1250.20:FF:000013">
    <property type="entry name" value="MFS general substrate transporter"/>
    <property type="match status" value="1"/>
</dbReference>
<dbReference type="GO" id="GO:0022857">
    <property type="term" value="F:transmembrane transporter activity"/>
    <property type="evidence" value="ECO:0007669"/>
    <property type="project" value="InterPro"/>
</dbReference>
<evidence type="ECO:0000256" key="3">
    <source>
        <dbReference type="ARBA" id="ARBA00022692"/>
    </source>
</evidence>
<dbReference type="EMBL" id="ML122265">
    <property type="protein sequence ID" value="RPD60522.1"/>
    <property type="molecule type" value="Genomic_DNA"/>
</dbReference>
<dbReference type="Pfam" id="PF07690">
    <property type="entry name" value="MFS_1"/>
    <property type="match status" value="1"/>
</dbReference>
<feature type="transmembrane region" description="Helical" evidence="6">
    <location>
        <begin position="102"/>
        <end position="121"/>
    </location>
</feature>
<dbReference type="AlphaFoldDB" id="A0A5C2S9P1"/>
<dbReference type="PANTHER" id="PTHR43791:SF18">
    <property type="entry name" value="NICOTINIC ACID TRANSPORTER TNA1, PUTATIVE (AFU_ORTHOLOGUE AFUA_3G03820)-RELATED"/>
    <property type="match status" value="1"/>
</dbReference>
<feature type="transmembrane region" description="Helical" evidence="6">
    <location>
        <begin position="195"/>
        <end position="218"/>
    </location>
</feature>
<feature type="transmembrane region" description="Helical" evidence="6">
    <location>
        <begin position="396"/>
        <end position="417"/>
    </location>
</feature>
<feature type="transmembrane region" description="Helical" evidence="6">
    <location>
        <begin position="338"/>
        <end position="359"/>
    </location>
</feature>
<keyword evidence="3 6" id="KW-0812">Transmembrane</keyword>
<keyword evidence="8" id="KW-1185">Reference proteome</keyword>
<dbReference type="STRING" id="1328759.A0A5C2S9P1"/>
<evidence type="ECO:0000256" key="1">
    <source>
        <dbReference type="ARBA" id="ARBA00004141"/>
    </source>
</evidence>
<dbReference type="PANTHER" id="PTHR43791">
    <property type="entry name" value="PERMEASE-RELATED"/>
    <property type="match status" value="1"/>
</dbReference>
<evidence type="ECO:0000313" key="8">
    <source>
        <dbReference type="Proteomes" id="UP000313359"/>
    </source>
</evidence>
<proteinExistence type="predicted"/>
<keyword evidence="4 6" id="KW-1133">Transmembrane helix</keyword>
<gene>
    <name evidence="7" type="ORF">L227DRAFT_653228</name>
</gene>
<dbReference type="InterPro" id="IPR011701">
    <property type="entry name" value="MFS"/>
</dbReference>
<feature type="transmembrane region" description="Helical" evidence="6">
    <location>
        <begin position="127"/>
        <end position="150"/>
    </location>
</feature>
<dbReference type="FunFam" id="1.20.1250.20:FF:000018">
    <property type="entry name" value="MFS transporter permease"/>
    <property type="match status" value="1"/>
</dbReference>
<dbReference type="SUPFAM" id="SSF103473">
    <property type="entry name" value="MFS general substrate transporter"/>
    <property type="match status" value="1"/>
</dbReference>
<feature type="transmembrane region" description="Helical" evidence="6">
    <location>
        <begin position="264"/>
        <end position="287"/>
    </location>
</feature>
<dbReference type="InterPro" id="IPR036259">
    <property type="entry name" value="MFS_trans_sf"/>
</dbReference>
<evidence type="ECO:0000256" key="4">
    <source>
        <dbReference type="ARBA" id="ARBA00022989"/>
    </source>
</evidence>
<dbReference type="GO" id="GO:0016020">
    <property type="term" value="C:membrane"/>
    <property type="evidence" value="ECO:0007669"/>
    <property type="project" value="UniProtKB-SubCell"/>
</dbReference>
<keyword evidence="5 6" id="KW-0472">Membrane</keyword>
<accession>A0A5C2S9P1</accession>
<organism evidence="7 8">
    <name type="scientific">Lentinus tigrinus ALCF2SS1-6</name>
    <dbReference type="NCBI Taxonomy" id="1328759"/>
    <lineage>
        <taxon>Eukaryota</taxon>
        <taxon>Fungi</taxon>
        <taxon>Dikarya</taxon>
        <taxon>Basidiomycota</taxon>
        <taxon>Agaricomycotina</taxon>
        <taxon>Agaricomycetes</taxon>
        <taxon>Polyporales</taxon>
        <taxon>Polyporaceae</taxon>
        <taxon>Lentinus</taxon>
    </lineage>
</organism>
<protein>
    <submittedName>
        <fullName evidence="7">MFS general substrate transporter</fullName>
    </submittedName>
</protein>
<feature type="transmembrane region" description="Helical" evidence="6">
    <location>
        <begin position="429"/>
        <end position="449"/>
    </location>
</feature>
<sequence>MGDDSEKAVIEVIVDDVSTACDNAKSRPDADLELPPVLSPQEERRLWRKRQHTVGNAKLEGLLTQLKLTGSKYNIALMMYFVSYFCFAIPSNLVLKQFRPSRWLSGITMAWGLVTTLMGIVKTYPQLLGTRLCLGMVESGLACGVFYHFTLWYPRHMLHTRMGIFIGGASFAGAFSGLLAYGISFMSGTAGLLGWSWIFIIEGLITVVVGFIALFLLVDFPSTATFLTPHERAYIIHRLKYDNSSVGEEEHLELRHIREAVLDWQVWTLSIINMINSIAVYGITLFLPYASHSTRHIGGEVTSGRLSQIHHKRVCRLNSRKALDEQPLNNSSFGFGPAISQLLSVPPYVVATVSVVMWGVWSDHLKKRSPFVAAGLVLCFVGFAINLANVSIGAKYFGTFLIVIGGYSGYPAITAWLPNNLAGHYKRGVGIAMQLSFSSFGGIIASNIYRTQDAPRYILGHALEMGFMALGLLLVPPTVLLYTRINMRRKEMRYQEETAEGKWAPEDLRRLGDRAPDFKYTI</sequence>
<dbReference type="Gene3D" id="1.20.1250.20">
    <property type="entry name" value="MFS general substrate transporter like domains"/>
    <property type="match status" value="2"/>
</dbReference>
<reference evidence="7" key="1">
    <citation type="journal article" date="2018" name="Genome Biol. Evol.">
        <title>Genomics and development of Lentinus tigrinus, a white-rot wood-decaying mushroom with dimorphic fruiting bodies.</title>
        <authorList>
            <person name="Wu B."/>
            <person name="Xu Z."/>
            <person name="Knudson A."/>
            <person name="Carlson A."/>
            <person name="Chen N."/>
            <person name="Kovaka S."/>
            <person name="LaButti K."/>
            <person name="Lipzen A."/>
            <person name="Pennachio C."/>
            <person name="Riley R."/>
            <person name="Schakwitz W."/>
            <person name="Umezawa K."/>
            <person name="Ohm R.A."/>
            <person name="Grigoriev I.V."/>
            <person name="Nagy L.G."/>
            <person name="Gibbons J."/>
            <person name="Hibbett D."/>
        </authorList>
    </citation>
    <scope>NUCLEOTIDE SEQUENCE [LARGE SCALE GENOMIC DNA]</scope>
    <source>
        <strain evidence="7">ALCF2SS1-6</strain>
    </source>
</reference>
<dbReference type="OrthoDB" id="2985014at2759"/>
<comment type="subcellular location">
    <subcellularLocation>
        <location evidence="1">Membrane</location>
        <topology evidence="1">Multi-pass membrane protein</topology>
    </subcellularLocation>
</comment>
<feature type="transmembrane region" description="Helical" evidence="6">
    <location>
        <begin position="371"/>
        <end position="390"/>
    </location>
</feature>
<evidence type="ECO:0000256" key="2">
    <source>
        <dbReference type="ARBA" id="ARBA00022448"/>
    </source>
</evidence>
<feature type="transmembrane region" description="Helical" evidence="6">
    <location>
        <begin position="75"/>
        <end position="95"/>
    </location>
</feature>
<name>A0A5C2S9P1_9APHY</name>
<evidence type="ECO:0000256" key="6">
    <source>
        <dbReference type="SAM" id="Phobius"/>
    </source>
</evidence>
<feature type="transmembrane region" description="Helical" evidence="6">
    <location>
        <begin position="162"/>
        <end position="183"/>
    </location>
</feature>
<evidence type="ECO:0000256" key="5">
    <source>
        <dbReference type="ARBA" id="ARBA00023136"/>
    </source>
</evidence>
<evidence type="ECO:0000313" key="7">
    <source>
        <dbReference type="EMBL" id="RPD60522.1"/>
    </source>
</evidence>
<keyword evidence="2" id="KW-0813">Transport</keyword>